<feature type="chain" id="PRO_5040237591" description="Secreted protein" evidence="1">
    <location>
        <begin position="33"/>
        <end position="133"/>
    </location>
</feature>
<keyword evidence="1" id="KW-0732">Signal</keyword>
<gene>
    <name evidence="2" type="ORF">CC78DRAFT_172115</name>
</gene>
<evidence type="ECO:0000313" key="2">
    <source>
        <dbReference type="EMBL" id="KAF2265712.1"/>
    </source>
</evidence>
<proteinExistence type="predicted"/>
<protein>
    <recommendedName>
        <fullName evidence="4">Secreted protein</fullName>
    </recommendedName>
</protein>
<evidence type="ECO:0000256" key="1">
    <source>
        <dbReference type="SAM" id="SignalP"/>
    </source>
</evidence>
<organism evidence="2 3">
    <name type="scientific">Lojkania enalia</name>
    <dbReference type="NCBI Taxonomy" id="147567"/>
    <lineage>
        <taxon>Eukaryota</taxon>
        <taxon>Fungi</taxon>
        <taxon>Dikarya</taxon>
        <taxon>Ascomycota</taxon>
        <taxon>Pezizomycotina</taxon>
        <taxon>Dothideomycetes</taxon>
        <taxon>Pleosporomycetidae</taxon>
        <taxon>Pleosporales</taxon>
        <taxon>Pleosporales incertae sedis</taxon>
        <taxon>Lojkania</taxon>
    </lineage>
</organism>
<dbReference type="AlphaFoldDB" id="A0A9P4KDA3"/>
<reference evidence="3" key="1">
    <citation type="journal article" date="2020" name="Stud. Mycol.">
        <title>101 Dothideomycetes genomes: A test case for predicting lifestyles and emergence of pathogens.</title>
        <authorList>
            <person name="Haridas S."/>
            <person name="Albert R."/>
            <person name="Binder M."/>
            <person name="Bloem J."/>
            <person name="LaButti K."/>
            <person name="Salamov A."/>
            <person name="Andreopoulos B."/>
            <person name="Baker S."/>
            <person name="Barry K."/>
            <person name="Bills G."/>
            <person name="Bluhm B."/>
            <person name="Cannon C."/>
            <person name="Castanera R."/>
            <person name="Culley D."/>
            <person name="Daum C."/>
            <person name="Ezra D."/>
            <person name="Gonzalez J."/>
            <person name="Henrissat B."/>
            <person name="Kuo A."/>
            <person name="Liang C."/>
            <person name="Lipzen A."/>
            <person name="Lutzoni F."/>
            <person name="Magnuson J."/>
            <person name="Mondo S."/>
            <person name="Nolan M."/>
            <person name="Ohm R."/>
            <person name="Pangilinan J."/>
            <person name="Park H.-J."/>
            <person name="Ramirez L."/>
            <person name="Alfaro M."/>
            <person name="Sun H."/>
            <person name="Tritt A."/>
            <person name="Yoshinaga Y."/>
            <person name="Zwiers L.-H."/>
            <person name="Turgeon B."/>
            <person name="Goodwin S."/>
            <person name="Spatafora J."/>
            <person name="Crous P."/>
            <person name="Grigoriev I."/>
        </authorList>
    </citation>
    <scope>NUCLEOTIDE SEQUENCE [LARGE SCALE GENOMIC DNA]</scope>
    <source>
        <strain evidence="3">CBS 304.66</strain>
    </source>
</reference>
<evidence type="ECO:0008006" key="4">
    <source>
        <dbReference type="Google" id="ProtNLM"/>
    </source>
</evidence>
<evidence type="ECO:0000313" key="3">
    <source>
        <dbReference type="Proteomes" id="UP000800093"/>
    </source>
</evidence>
<feature type="signal peptide" evidence="1">
    <location>
        <begin position="1"/>
        <end position="32"/>
    </location>
</feature>
<dbReference type="EMBL" id="ML986603">
    <property type="protein sequence ID" value="KAF2265712.1"/>
    <property type="molecule type" value="Genomic_DNA"/>
</dbReference>
<dbReference type="Proteomes" id="UP000800093">
    <property type="component" value="Unassembled WGS sequence"/>
</dbReference>
<name>A0A9P4KDA3_9PLEO</name>
<keyword evidence="3" id="KW-1185">Reference proteome</keyword>
<sequence>MSRLICKFLFMSQPMLKLNLALLIMHLRPSNAYPFQILCPTVAARPHPRCCTRCTEAQRRPSLTPSPRSCPIGCVNWSSPVQAYDMSNNQPRSFHPQIAVTPCGYLVGRHPSKHNRERVSFRRASGATIAGSI</sequence>
<comment type="caution">
    <text evidence="2">The sequence shown here is derived from an EMBL/GenBank/DDBJ whole genome shotgun (WGS) entry which is preliminary data.</text>
</comment>
<accession>A0A9P4KDA3</accession>